<dbReference type="EMBL" id="LN483116">
    <property type="protein sequence ID" value="CDZ96178.1"/>
    <property type="molecule type" value="Genomic_DNA"/>
</dbReference>
<protein>
    <submittedName>
        <fullName evidence="1">RmlC-like jelly roll fold</fullName>
    </submittedName>
</protein>
<proteinExistence type="predicted"/>
<dbReference type="AlphaFoldDB" id="A0A0F7SFA5"/>
<accession>A0A0F7SFA5</accession>
<reference evidence="1" key="1">
    <citation type="submission" date="2014-08" db="EMBL/GenBank/DDBJ databases">
        <authorList>
            <person name="Sharma Rahul"/>
            <person name="Thines Marco"/>
        </authorList>
    </citation>
    <scope>NUCLEOTIDE SEQUENCE</scope>
</reference>
<name>A0A0F7SFA5_PHARH</name>
<organism evidence="1">
    <name type="scientific">Phaffia rhodozyma</name>
    <name type="common">Yeast</name>
    <name type="synonym">Xanthophyllomyces dendrorhous</name>
    <dbReference type="NCBI Taxonomy" id="264483"/>
    <lineage>
        <taxon>Eukaryota</taxon>
        <taxon>Fungi</taxon>
        <taxon>Dikarya</taxon>
        <taxon>Basidiomycota</taxon>
        <taxon>Agaricomycotina</taxon>
        <taxon>Tremellomycetes</taxon>
        <taxon>Cystofilobasidiales</taxon>
        <taxon>Mrakiaceae</taxon>
        <taxon>Phaffia</taxon>
    </lineage>
</organism>
<sequence length="208" mass="23380">MLDIFFPKTTLHAPEPSPTHPGALLFFEGGVVSFPSINTTIDGEESTMIRQIISRSSLWTNSREAKATPPLHYHLYQKERFRCLKGRMLYIRDGKQGSVNPGEEILILPRQVHTFWPDTSVDDDLDVEISTSAGGFDEYFLNSFFGYVSSCIAENVEPNPVQIFMMLDSADVVLGDLPTVIARALNVGARWLGWAVGYKTRYKVFSQL</sequence>
<dbReference type="InterPro" id="IPR014710">
    <property type="entry name" value="RmlC-like_jellyroll"/>
</dbReference>
<dbReference type="InterPro" id="IPR011051">
    <property type="entry name" value="RmlC_Cupin_sf"/>
</dbReference>
<evidence type="ECO:0000313" key="1">
    <source>
        <dbReference type="EMBL" id="CDZ96178.1"/>
    </source>
</evidence>
<dbReference type="Gene3D" id="2.60.120.10">
    <property type="entry name" value="Jelly Rolls"/>
    <property type="match status" value="1"/>
</dbReference>
<dbReference type="SUPFAM" id="SSF51182">
    <property type="entry name" value="RmlC-like cupins"/>
    <property type="match status" value="1"/>
</dbReference>